<organism evidence="2 3">
    <name type="scientific">Cohaesibacter celericrescens</name>
    <dbReference type="NCBI Taxonomy" id="2067669"/>
    <lineage>
        <taxon>Bacteria</taxon>
        <taxon>Pseudomonadati</taxon>
        <taxon>Pseudomonadota</taxon>
        <taxon>Alphaproteobacteria</taxon>
        <taxon>Hyphomicrobiales</taxon>
        <taxon>Cohaesibacteraceae</taxon>
    </lineage>
</organism>
<evidence type="ECO:0000259" key="1">
    <source>
        <dbReference type="PROSITE" id="PS50053"/>
    </source>
</evidence>
<accession>A0A2N5XVG9</accession>
<dbReference type="Pfam" id="PF00240">
    <property type="entry name" value="ubiquitin"/>
    <property type="match status" value="1"/>
</dbReference>
<dbReference type="InterPro" id="IPR050158">
    <property type="entry name" value="Ubiquitin_ubiquitin-like"/>
</dbReference>
<comment type="caution">
    <text evidence="2">The sequence shown here is derived from an EMBL/GenBank/DDBJ whole genome shotgun (WGS) entry which is preliminary data.</text>
</comment>
<dbReference type="OrthoDB" id="8445527at2"/>
<protein>
    <recommendedName>
        <fullName evidence="1">Ubiquitin-like domain-containing protein</fullName>
    </recommendedName>
</protein>
<dbReference type="AlphaFoldDB" id="A0A2N5XVG9"/>
<dbReference type="InterPro" id="IPR019956">
    <property type="entry name" value="Ubiquitin_dom"/>
</dbReference>
<evidence type="ECO:0000313" key="2">
    <source>
        <dbReference type="EMBL" id="PLW78457.1"/>
    </source>
</evidence>
<dbReference type="PANTHER" id="PTHR10666">
    <property type="entry name" value="UBIQUITIN"/>
    <property type="match status" value="1"/>
</dbReference>
<dbReference type="InterPro" id="IPR029071">
    <property type="entry name" value="Ubiquitin-like_domsf"/>
</dbReference>
<dbReference type="EMBL" id="PKUQ01000008">
    <property type="protein sequence ID" value="PLW78457.1"/>
    <property type="molecule type" value="Genomic_DNA"/>
</dbReference>
<name>A0A2N5XVG9_9HYPH</name>
<reference evidence="2 3" key="1">
    <citation type="submission" date="2018-01" db="EMBL/GenBank/DDBJ databases">
        <title>The draft genome sequence of Cohaesibacter sp. H1304.</title>
        <authorList>
            <person name="Wang N.-N."/>
            <person name="Du Z.-J."/>
        </authorList>
    </citation>
    <scope>NUCLEOTIDE SEQUENCE [LARGE SCALE GENOMIC DNA]</scope>
    <source>
        <strain evidence="2 3">H1304</strain>
    </source>
</reference>
<dbReference type="Gene3D" id="3.10.20.90">
    <property type="entry name" value="Phosphatidylinositol 3-kinase Catalytic Subunit, Chain A, domain 1"/>
    <property type="match status" value="1"/>
</dbReference>
<keyword evidence="3" id="KW-1185">Reference proteome</keyword>
<gene>
    <name evidence="2" type="ORF">C0081_04955</name>
</gene>
<sequence>MQIFVKTHTGKTISLDVEANDTIENVKSKVQEKEDIAPDQQILTFAGKTLAEGRTLSDYNIQKESTIQLTLKSSGPAASVEEKKTTIQSTLNSNERVSLELQVGGTRRFVTQARTRLQNGGGAFSSVGAPQTASSGPLSYQTDIRLHPSVMAAEGLATYEDEASDIQARFVIMGDVEFTYQDNGAASLMGSTKLAREHVLSPDFMMGYFLGLDAGQADVTGSFTGEQNNLGASVGAYVVTRINSAFYGDMFVQVGARQSELAMSDGTLDVKGSYWSGWAQVGSGLSGEIDYGSFKLLPEVSALLAHSTSMAEDFDATVAGSSSGVSLKSNSVTLARLRFLPQVQVSLDTLTSQKWKTSASMGPSLACEQVWTDQSDLDCGGGASVSLASQSLAGQGSMSGTVDVERLGSTTRASLALRYQTNF</sequence>
<proteinExistence type="predicted"/>
<dbReference type="PROSITE" id="PS50053">
    <property type="entry name" value="UBIQUITIN_2"/>
    <property type="match status" value="1"/>
</dbReference>
<dbReference type="SMART" id="SM00213">
    <property type="entry name" value="UBQ"/>
    <property type="match status" value="1"/>
</dbReference>
<dbReference type="FunFam" id="3.10.20.90:FF:000160">
    <property type="entry name" value="Polyubiquitin-C"/>
    <property type="match status" value="1"/>
</dbReference>
<evidence type="ECO:0000313" key="3">
    <source>
        <dbReference type="Proteomes" id="UP000234881"/>
    </source>
</evidence>
<dbReference type="InterPro" id="IPR000626">
    <property type="entry name" value="Ubiquitin-like_dom"/>
</dbReference>
<dbReference type="PRINTS" id="PR00348">
    <property type="entry name" value="UBIQUITIN"/>
</dbReference>
<dbReference type="Proteomes" id="UP000234881">
    <property type="component" value="Unassembled WGS sequence"/>
</dbReference>
<dbReference type="SUPFAM" id="SSF54236">
    <property type="entry name" value="Ubiquitin-like"/>
    <property type="match status" value="1"/>
</dbReference>
<feature type="domain" description="Ubiquitin-like" evidence="1">
    <location>
        <begin position="1"/>
        <end position="76"/>
    </location>
</feature>